<sequence length="284" mass="31623">MFSLVLKPETVTDKTNSSCTKLTDKMSTDTNTLYGLTPTLPADQSATKPATDKPQALTPTQFPVPSTSLASRINNYTKAKLPPQTYSHSLRVYTYGRAIANQCFPQWNLDSNAKLNESWFITAMLHDIGTTPEHISSTKLSYEFWAGYHALEILQNESATAPHHGDDVGQGRGVASREQAESIAEAIIRHQDVQDKGRISLLTRLIHMGTLLDNIGAGKELVHPDTIRAVNEVYNRRGWSGCFRDTVVNEKELKPWAMVSRIEGFEETIESNGKGLMKEWDEGK</sequence>
<feature type="region of interest" description="Disordered" evidence="1">
    <location>
        <begin position="33"/>
        <end position="62"/>
    </location>
</feature>
<name>A0AAN7YAE4_9EURO</name>
<dbReference type="PANTHER" id="PTHR35569">
    <property type="entry name" value="CYANAMIDE HYDRATASE DDI2-RELATED"/>
    <property type="match status" value="1"/>
</dbReference>
<comment type="caution">
    <text evidence="3">The sequence shown here is derived from an EMBL/GenBank/DDBJ whole genome shotgun (WGS) entry which is preliminary data.</text>
</comment>
<dbReference type="EMBL" id="JAVRRJ010000001">
    <property type="protein sequence ID" value="KAK5091095.1"/>
    <property type="molecule type" value="Genomic_DNA"/>
</dbReference>
<evidence type="ECO:0000256" key="1">
    <source>
        <dbReference type="SAM" id="MobiDB-lite"/>
    </source>
</evidence>
<dbReference type="Gene3D" id="1.10.3210.10">
    <property type="entry name" value="Hypothetical protein af1432"/>
    <property type="match status" value="1"/>
</dbReference>
<dbReference type="AlphaFoldDB" id="A0AAN7YAE4"/>
<accession>A0AAN7YAE4</accession>
<evidence type="ECO:0000259" key="2">
    <source>
        <dbReference type="SMART" id="SM00471"/>
    </source>
</evidence>
<evidence type="ECO:0000313" key="3">
    <source>
        <dbReference type="EMBL" id="KAK5091095.1"/>
    </source>
</evidence>
<gene>
    <name evidence="3" type="ORF">LTR05_001275</name>
</gene>
<reference evidence="3 4" key="1">
    <citation type="submission" date="2023-08" db="EMBL/GenBank/DDBJ databases">
        <title>Black Yeasts Isolated from many extreme environments.</title>
        <authorList>
            <person name="Coleine C."/>
            <person name="Stajich J.E."/>
            <person name="Selbmann L."/>
        </authorList>
    </citation>
    <scope>NUCLEOTIDE SEQUENCE [LARGE SCALE GENOMIC DNA]</scope>
    <source>
        <strain evidence="3 4">CCFEE 5910</strain>
    </source>
</reference>
<dbReference type="CDD" id="cd00077">
    <property type="entry name" value="HDc"/>
    <property type="match status" value="1"/>
</dbReference>
<dbReference type="Pfam" id="PF01966">
    <property type="entry name" value="HD"/>
    <property type="match status" value="1"/>
</dbReference>
<dbReference type="Proteomes" id="UP001309876">
    <property type="component" value="Unassembled WGS sequence"/>
</dbReference>
<proteinExistence type="predicted"/>
<dbReference type="NCBIfam" id="TIGR03401">
    <property type="entry name" value="cyanamide_fam"/>
    <property type="match status" value="1"/>
</dbReference>
<dbReference type="SUPFAM" id="SSF109604">
    <property type="entry name" value="HD-domain/PDEase-like"/>
    <property type="match status" value="1"/>
</dbReference>
<keyword evidence="4" id="KW-1185">Reference proteome</keyword>
<dbReference type="InterPro" id="IPR017771">
    <property type="entry name" value="Cyanamide_hydratase_HD"/>
</dbReference>
<dbReference type="SMART" id="SM00471">
    <property type="entry name" value="HDc"/>
    <property type="match status" value="1"/>
</dbReference>
<protein>
    <recommendedName>
        <fullName evidence="2">HD/PDEase domain-containing protein</fullName>
    </recommendedName>
</protein>
<dbReference type="InterPro" id="IPR003607">
    <property type="entry name" value="HD/PDEase_dom"/>
</dbReference>
<organism evidence="3 4">
    <name type="scientific">Lithohypha guttulata</name>
    <dbReference type="NCBI Taxonomy" id="1690604"/>
    <lineage>
        <taxon>Eukaryota</taxon>
        <taxon>Fungi</taxon>
        <taxon>Dikarya</taxon>
        <taxon>Ascomycota</taxon>
        <taxon>Pezizomycotina</taxon>
        <taxon>Eurotiomycetes</taxon>
        <taxon>Chaetothyriomycetidae</taxon>
        <taxon>Chaetothyriales</taxon>
        <taxon>Trichomeriaceae</taxon>
        <taxon>Lithohypha</taxon>
    </lineage>
</organism>
<dbReference type="PANTHER" id="PTHR35569:SF1">
    <property type="entry name" value="CYANAMIDE HYDRATASE DDI2-RELATED"/>
    <property type="match status" value="1"/>
</dbReference>
<evidence type="ECO:0000313" key="4">
    <source>
        <dbReference type="Proteomes" id="UP001309876"/>
    </source>
</evidence>
<dbReference type="InterPro" id="IPR006674">
    <property type="entry name" value="HD_domain"/>
</dbReference>
<feature type="domain" description="HD/PDEase" evidence="2">
    <location>
        <begin position="81"/>
        <end position="227"/>
    </location>
</feature>